<dbReference type="RefSeq" id="WP_167916219.1">
    <property type="nucleotide sequence ID" value="NZ_JAAVJS010000001.1"/>
</dbReference>
<protein>
    <submittedName>
        <fullName evidence="1">Uncharacterized protein</fullName>
    </submittedName>
</protein>
<evidence type="ECO:0000313" key="1">
    <source>
        <dbReference type="EMBL" id="NJX13961.1"/>
    </source>
</evidence>
<reference evidence="1 2" key="1">
    <citation type="submission" date="2020-03" db="EMBL/GenBank/DDBJ databases">
        <title>Tamlana sp. nov, isolated from XXX.</title>
        <authorList>
            <person name="Cao W.R."/>
        </authorList>
    </citation>
    <scope>NUCLEOTIDE SEQUENCE [LARGE SCALE GENOMIC DNA]</scope>
    <source>
        <strain evidence="1 2">HST1-43</strain>
    </source>
</reference>
<name>A0ABX1D6K8_9FLAO</name>
<organism evidence="1 2">
    <name type="scientific">Tamlana crocina</name>
    <dbReference type="NCBI Taxonomy" id="393006"/>
    <lineage>
        <taxon>Bacteria</taxon>
        <taxon>Pseudomonadati</taxon>
        <taxon>Bacteroidota</taxon>
        <taxon>Flavobacteriia</taxon>
        <taxon>Flavobacteriales</taxon>
        <taxon>Flavobacteriaceae</taxon>
        <taxon>Tamlana</taxon>
    </lineage>
</organism>
<comment type="caution">
    <text evidence="1">The sequence shown here is derived from an EMBL/GenBank/DDBJ whole genome shotgun (WGS) entry which is preliminary data.</text>
</comment>
<keyword evidence="2" id="KW-1185">Reference proteome</keyword>
<proteinExistence type="predicted"/>
<gene>
    <name evidence="1" type="ORF">HC176_00485</name>
</gene>
<dbReference type="EMBL" id="JAAVJS010000001">
    <property type="protein sequence ID" value="NJX13961.1"/>
    <property type="molecule type" value="Genomic_DNA"/>
</dbReference>
<sequence length="225" mass="26239">MKKLTETITDYAKEFINSENDWYSWREINEKKLPTGIELPIGNQYFKNLILKQELNNKWQNSDSDEEKNELIKYYITTWGGIHTNSQDSMNEYYNLSANELIQKGKKGIASWSKAIVIHNPNKYAIFDARVAISLNCIQKLYNIDDKILFPVLSSRNKVVAKGNKLIKETAKNEKWEKANEDIFYNQYLSILEKVAQEYNTNISTVEMLLFAKAEELVELTFSLN</sequence>
<dbReference type="Proteomes" id="UP000760545">
    <property type="component" value="Unassembled WGS sequence"/>
</dbReference>
<accession>A0ABX1D6K8</accession>
<evidence type="ECO:0000313" key="2">
    <source>
        <dbReference type="Proteomes" id="UP000760545"/>
    </source>
</evidence>